<dbReference type="GO" id="GO:0005829">
    <property type="term" value="C:cytosol"/>
    <property type="evidence" value="ECO:0007669"/>
    <property type="project" value="TreeGrafter"/>
</dbReference>
<feature type="region of interest" description="Disordered" evidence="6">
    <location>
        <begin position="503"/>
        <end position="524"/>
    </location>
</feature>
<dbReference type="InterPro" id="IPR014038">
    <property type="entry name" value="EF1B_bsu/dsu_GNE"/>
</dbReference>
<dbReference type="Gene3D" id="3.30.70.60">
    <property type="match status" value="1"/>
</dbReference>
<dbReference type="Pfam" id="PF00736">
    <property type="entry name" value="EF1_GNE"/>
    <property type="match status" value="1"/>
</dbReference>
<evidence type="ECO:0000259" key="8">
    <source>
        <dbReference type="SMART" id="SM01182"/>
    </source>
</evidence>
<feature type="region of interest" description="Disordered" evidence="6">
    <location>
        <begin position="569"/>
        <end position="620"/>
    </location>
</feature>
<dbReference type="STRING" id="240159.A0A4U5UJH1"/>
<feature type="compositionally biased region" description="Polar residues" evidence="6">
    <location>
        <begin position="296"/>
        <end position="308"/>
    </location>
</feature>
<sequence length="728" mass="80002">MMSKKIPQCSAVDHSENDQPPSNGQADRSANASLGCRIKAESSQRNGETASSSPESGSLNGDGKRSGKSRRRKKRSSNPESRPEGKVDGSKTKNEEKPDKKTTQPPDPRAGLIGLQSECANVWFERSLYERAESLYQSWLASSSNGTTQSKRSPSAPGKASKSPPAVAPSSSGPACHHGDQVACHHVVQAVWVNKTSFDQAERRFVEESMQSIPNSLNLPLQPNRSITPRTPDEGYQSLAPTPATPVIQEAAVTPTNRQSINGLPRIPVELLRDVWLEKPLYDRAEAAFYQNLYGNNSKRSSCASTTRSSDHPQSLVEEEEEEEEEEEDEDVAAAAAAAEKRVVPQGKAEVFHALLPIQEEEEPAEVPEKEEAASGSGVRYFVHPDSERVWLDKWRYDAAESRFHGHSGRDAVVVKKGRRPEAASVASAAPMRDNTMSSLDFLAQEKIWFDKTRYDEAERRFYECVNGPTQPTQDVGANTILQDIARARENIQKSLAGLKKTLCNRGSAQPPPSQQPQLSSSSAADQGEIVCRIKSLELENQSLHKVVDDLRAALSKLECRVAVLEKSPAAVTPAPAPSVPYTNGTTVQQKSSAPAKEEEEDDDDIDLFGSDEDDDEAEKLKEQRLKEYAERKAKKPGIIAKSSILLDVKPWDDETDMVKLEECVRSVQVDGLLWGTSKLVPVGYGIKKLQIACVVEDDKVGTDLLEEEITKFEDYVQSVDVAAFNKI</sequence>
<evidence type="ECO:0000313" key="9">
    <source>
        <dbReference type="EMBL" id="TKS74944.1"/>
    </source>
</evidence>
<feature type="coiled-coil region" evidence="5">
    <location>
        <begin position="534"/>
        <end position="568"/>
    </location>
</feature>
<feature type="region of interest" description="Disordered" evidence="6">
    <location>
        <begin position="357"/>
        <end position="376"/>
    </location>
</feature>
<dbReference type="FunFam" id="3.30.70.60:FF:000001">
    <property type="entry name" value="Elongation factor 1-beta 1 like"/>
    <property type="match status" value="1"/>
</dbReference>
<dbReference type="SMART" id="SM00888">
    <property type="entry name" value="EF1_GNE"/>
    <property type="match status" value="1"/>
</dbReference>
<keyword evidence="2 4" id="KW-0251">Elongation factor</keyword>
<feature type="compositionally biased region" description="Acidic residues" evidence="6">
    <location>
        <begin position="317"/>
        <end position="330"/>
    </location>
</feature>
<protein>
    <submittedName>
        <fullName evidence="9">Elongation factor 1-delta</fullName>
    </submittedName>
</protein>
<evidence type="ECO:0000256" key="4">
    <source>
        <dbReference type="RuleBase" id="RU003791"/>
    </source>
</evidence>
<dbReference type="InterPro" id="IPR018940">
    <property type="entry name" value="EF-1_beta_acid_region_euk"/>
</dbReference>
<dbReference type="PANTHER" id="PTHR11595">
    <property type="entry name" value="EF-HAND AND COILED-COIL DOMAIN-CONTAINING FAMILY MEMBER"/>
    <property type="match status" value="1"/>
</dbReference>
<feature type="region of interest" description="Disordered" evidence="6">
    <location>
        <begin position="141"/>
        <end position="177"/>
    </location>
</feature>
<keyword evidence="3 4" id="KW-0648">Protein biosynthesis</keyword>
<dbReference type="GO" id="GO:0005853">
    <property type="term" value="C:eukaryotic translation elongation factor 1 complex"/>
    <property type="evidence" value="ECO:0007669"/>
    <property type="project" value="InterPro"/>
</dbReference>
<feature type="region of interest" description="Disordered" evidence="6">
    <location>
        <begin position="1"/>
        <end position="113"/>
    </location>
</feature>
<feature type="domain" description="Translation elongation factor EF1B beta/delta subunit guanine nucleotide exchange" evidence="7">
    <location>
        <begin position="642"/>
        <end position="728"/>
    </location>
</feature>
<feature type="region of interest" description="Disordered" evidence="6">
    <location>
        <begin position="296"/>
        <end position="330"/>
    </location>
</feature>
<dbReference type="GO" id="GO:0005085">
    <property type="term" value="F:guanyl-nucleotide exchange factor activity"/>
    <property type="evidence" value="ECO:0007669"/>
    <property type="project" value="TreeGrafter"/>
</dbReference>
<feature type="compositionally biased region" description="Basic residues" evidence="6">
    <location>
        <begin position="66"/>
        <end position="76"/>
    </location>
</feature>
<accession>A0A4U5UJH1</accession>
<dbReference type="EMBL" id="CM014085">
    <property type="protein sequence ID" value="TKS74944.1"/>
    <property type="molecule type" value="Genomic_DNA"/>
</dbReference>
<dbReference type="SMART" id="SM01182">
    <property type="entry name" value="EF-1_beta_acid"/>
    <property type="match status" value="1"/>
</dbReference>
<evidence type="ECO:0000256" key="1">
    <source>
        <dbReference type="ARBA" id="ARBA00007411"/>
    </source>
</evidence>
<feature type="compositionally biased region" description="Polar residues" evidence="6">
    <location>
        <begin position="41"/>
        <end position="59"/>
    </location>
</feature>
<feature type="compositionally biased region" description="Basic and acidic residues" evidence="6">
    <location>
        <begin position="81"/>
        <end position="102"/>
    </location>
</feature>
<organism evidence="9 10">
    <name type="scientific">Collichthys lucidus</name>
    <name type="common">Big head croaker</name>
    <name type="synonym">Sciaena lucida</name>
    <dbReference type="NCBI Taxonomy" id="240159"/>
    <lineage>
        <taxon>Eukaryota</taxon>
        <taxon>Metazoa</taxon>
        <taxon>Chordata</taxon>
        <taxon>Craniata</taxon>
        <taxon>Vertebrata</taxon>
        <taxon>Euteleostomi</taxon>
        <taxon>Actinopterygii</taxon>
        <taxon>Neopterygii</taxon>
        <taxon>Teleostei</taxon>
        <taxon>Neoteleostei</taxon>
        <taxon>Acanthomorphata</taxon>
        <taxon>Eupercaria</taxon>
        <taxon>Sciaenidae</taxon>
        <taxon>Collichthys</taxon>
    </lineage>
</organism>
<dbReference type="SUPFAM" id="SSF54984">
    <property type="entry name" value="eEF-1beta-like"/>
    <property type="match status" value="1"/>
</dbReference>
<dbReference type="AlphaFoldDB" id="A0A4U5UJH1"/>
<evidence type="ECO:0000256" key="2">
    <source>
        <dbReference type="ARBA" id="ARBA00022768"/>
    </source>
</evidence>
<dbReference type="Proteomes" id="UP000298787">
    <property type="component" value="Chromosome 8"/>
</dbReference>
<comment type="similarity">
    <text evidence="1 4">Belongs to the EF-1-beta/EF-1-delta family.</text>
</comment>
<feature type="compositionally biased region" description="Low complexity" evidence="6">
    <location>
        <begin position="153"/>
        <end position="175"/>
    </location>
</feature>
<dbReference type="CDD" id="cd00292">
    <property type="entry name" value="EF1B"/>
    <property type="match status" value="1"/>
</dbReference>
<dbReference type="InterPro" id="IPR001326">
    <property type="entry name" value="Transl_elong_EF1B_B/D_CS"/>
</dbReference>
<evidence type="ECO:0000256" key="5">
    <source>
        <dbReference type="SAM" id="Coils"/>
    </source>
</evidence>
<gene>
    <name evidence="9" type="ORF">D9C73_009027</name>
</gene>
<feature type="compositionally biased region" description="Polar residues" evidence="6">
    <location>
        <begin position="582"/>
        <end position="593"/>
    </location>
</feature>
<evidence type="ECO:0000313" key="10">
    <source>
        <dbReference type="Proteomes" id="UP000298787"/>
    </source>
</evidence>
<dbReference type="InterPro" id="IPR014717">
    <property type="entry name" value="Transl_elong_EF1B/ribsomal_bS6"/>
</dbReference>
<keyword evidence="5" id="KW-0175">Coiled coil</keyword>
<dbReference type="InterPro" id="IPR036219">
    <property type="entry name" value="eEF-1beta-like_sf"/>
</dbReference>
<feature type="compositionally biased region" description="Acidic residues" evidence="6">
    <location>
        <begin position="598"/>
        <end position="618"/>
    </location>
</feature>
<dbReference type="GO" id="GO:0003746">
    <property type="term" value="F:translation elongation factor activity"/>
    <property type="evidence" value="ECO:0007669"/>
    <property type="project" value="UniProtKB-KW"/>
</dbReference>
<keyword evidence="10" id="KW-1185">Reference proteome</keyword>
<dbReference type="Pfam" id="PF10587">
    <property type="entry name" value="EF-1_beta_acid"/>
    <property type="match status" value="1"/>
</dbReference>
<dbReference type="PROSITE" id="PS00824">
    <property type="entry name" value="EF1BD_1"/>
    <property type="match status" value="1"/>
</dbReference>
<feature type="compositionally biased region" description="Polar residues" evidence="6">
    <location>
        <begin position="141"/>
        <end position="152"/>
    </location>
</feature>
<dbReference type="PROSITE" id="PS00825">
    <property type="entry name" value="EF1BD_2"/>
    <property type="match status" value="1"/>
</dbReference>
<evidence type="ECO:0000256" key="3">
    <source>
        <dbReference type="ARBA" id="ARBA00022917"/>
    </source>
</evidence>
<dbReference type="PANTHER" id="PTHR11595:SF86">
    <property type="entry name" value="ELONGATION FACTOR 1-DELTA ISOFORM X1"/>
    <property type="match status" value="1"/>
</dbReference>
<reference evidence="9 10" key="1">
    <citation type="submission" date="2019-01" db="EMBL/GenBank/DDBJ databases">
        <title>Genome Assembly of Collichthys lucidus.</title>
        <authorList>
            <person name="Cai M."/>
            <person name="Xiao S."/>
        </authorList>
    </citation>
    <scope>NUCLEOTIDE SEQUENCE [LARGE SCALE GENOMIC DNA]</scope>
    <source>
        <strain evidence="9">JT15FE1705JMU</strain>
        <tissue evidence="9">Muscle</tissue>
    </source>
</reference>
<name>A0A4U5UJH1_COLLU</name>
<dbReference type="InterPro" id="IPR049720">
    <property type="entry name" value="EF1B_bsu/dsu"/>
</dbReference>
<evidence type="ECO:0000256" key="6">
    <source>
        <dbReference type="SAM" id="MobiDB-lite"/>
    </source>
</evidence>
<feature type="domain" description="Elongation factor 1 beta central acidic region eukaryote" evidence="8">
    <location>
        <begin position="608"/>
        <end position="633"/>
    </location>
</feature>
<feature type="compositionally biased region" description="Polar residues" evidence="6">
    <location>
        <begin position="18"/>
        <end position="32"/>
    </location>
</feature>
<proteinExistence type="inferred from homology"/>
<evidence type="ECO:0000259" key="7">
    <source>
        <dbReference type="SMART" id="SM00888"/>
    </source>
</evidence>